<dbReference type="InterPro" id="IPR012767">
    <property type="entry name" value="Trehalose_TreY"/>
</dbReference>
<evidence type="ECO:0000313" key="2">
    <source>
        <dbReference type="EMBL" id="WDR03229.1"/>
    </source>
</evidence>
<dbReference type="EMBL" id="CP118246">
    <property type="protein sequence ID" value="WDR03229.1"/>
    <property type="molecule type" value="Genomic_DNA"/>
</dbReference>
<proteinExistence type="predicted"/>
<dbReference type="PANTHER" id="PTHR10357">
    <property type="entry name" value="ALPHA-AMYLASE FAMILY MEMBER"/>
    <property type="match status" value="1"/>
</dbReference>
<dbReference type="NCBIfam" id="TIGR02401">
    <property type="entry name" value="trehalose_TreY"/>
    <property type="match status" value="1"/>
</dbReference>
<dbReference type="Gene3D" id="3.30.1590.10">
    <property type="entry name" value="Maltooligosyl trehalose synthase, domain 2"/>
    <property type="match status" value="1"/>
</dbReference>
<sequence>MIVPRATYRLQLNKNFTFVDAEALVPYLSNLGISHVYLSPILKAQPGSTHGYDTVDHNQLNPELGSLDDFRRLIAVLRQHEMGAILDFVPNHMGVGGADNGLWLDVLKHGANSQFADWFDIEWHPPRPDLEGKILVPFLGQSYAQSLLNGQLRLDGDGADFAVWANGKDKLPIRTEDERRLLKQHGTTAAVVAALNGTPGQASSWTRLDALIADQHWRIAHFSVAADDINYRRFFVNSELAGIQIEHIEVFAHAHSLIFSLIGEGLVDGLRIDHVDGLLDPKAYLETLRAKSPRPIYLVIEKILAPHELLRPDWPVDGTTGYEVGAQLTRLLMCGDAEPALDAVYQDFVGTVTGLETEAYRCKLRVMDNELFAELSSLARHFMRCAMSVPATRDMTGASIRRALREIIAHLTVYRTYMDDHGTSERDRREIGVAVAKAKRAMPQIQPALFEFVAALLCRQLTARYEVTLVNAAIARFQQYSGPVMAKGLEDTALYRLNRLIALNEVGAHPDRFAISIDAFHDANQRRLQTHRHNMIATSTHDTKRSEDTRAAIASIADEPALWESSVVDWRLQLNGIGAQTVAPNDLYLFFQLLLGGWPINGEPADLGHRLKNSMIKSLREARQRSDWGVNNTTYETSVCDFIDRALSHAPFMTSFHAARTRFVVITRRKGLIQVVLKLTIPGVPDIYRGTETWEQSYMDPDNRRPVDFSSLGNSLNDPDPRLDEKLILTQTLLHFRRQHPDLFAAGSYEPLDCGANRLAFQRQYDGNRIVVCADLSSGHVGAPLLEASVPDLKSMTVVYGDVAGPVIVLGGDAID</sequence>
<organism evidence="2 3">
    <name type="scientific">Devosia algicola</name>
    <dbReference type="NCBI Taxonomy" id="3026418"/>
    <lineage>
        <taxon>Bacteria</taxon>
        <taxon>Pseudomonadati</taxon>
        <taxon>Pseudomonadota</taxon>
        <taxon>Alphaproteobacteria</taxon>
        <taxon>Hyphomicrobiales</taxon>
        <taxon>Devosiaceae</taxon>
        <taxon>Devosia</taxon>
    </lineage>
</organism>
<dbReference type="SMART" id="SM00642">
    <property type="entry name" value="Aamy"/>
    <property type="match status" value="1"/>
</dbReference>
<dbReference type="InterPro" id="IPR006047">
    <property type="entry name" value="GH13_cat_dom"/>
</dbReference>
<dbReference type="Gene3D" id="1.10.10.470">
    <property type="entry name" value="Maltooligosyl trehalose synthase, domain 4"/>
    <property type="match status" value="1"/>
</dbReference>
<dbReference type="CDD" id="cd11336">
    <property type="entry name" value="AmyAc_MTSase"/>
    <property type="match status" value="1"/>
</dbReference>
<dbReference type="PANTHER" id="PTHR10357:SF216">
    <property type="entry name" value="MALTOOLIGOSYL TREHALOSE SYNTHASE-RELATED"/>
    <property type="match status" value="1"/>
</dbReference>
<dbReference type="Gene3D" id="1.10.150.200">
    <property type="entry name" value="Maltooligosyl trehalose synthase, domain 3"/>
    <property type="match status" value="1"/>
</dbReference>
<gene>
    <name evidence="2" type="primary">treY</name>
    <name evidence="2" type="ORF">PSQ19_03420</name>
</gene>
<dbReference type="SUPFAM" id="SSF51445">
    <property type="entry name" value="(Trans)glycosidases"/>
    <property type="match status" value="1"/>
</dbReference>
<feature type="domain" description="Glycosyl hydrolase family 13 catalytic" evidence="1">
    <location>
        <begin position="16"/>
        <end position="737"/>
    </location>
</feature>
<dbReference type="Pfam" id="PF00128">
    <property type="entry name" value="Alpha-amylase"/>
    <property type="match status" value="1"/>
</dbReference>
<name>A0ABY7YPQ2_9HYPH</name>
<keyword evidence="3" id="KW-1185">Reference proteome</keyword>
<evidence type="ECO:0000313" key="3">
    <source>
        <dbReference type="Proteomes" id="UP001220530"/>
    </source>
</evidence>
<dbReference type="RefSeq" id="WP_282219623.1">
    <property type="nucleotide sequence ID" value="NZ_CP118246.1"/>
</dbReference>
<dbReference type="InterPro" id="IPR017853">
    <property type="entry name" value="GH"/>
</dbReference>
<accession>A0ABY7YPQ2</accession>
<dbReference type="InterPro" id="IPR013797">
    <property type="entry name" value="Maltooligo_trehalose_synth_4"/>
</dbReference>
<reference evidence="2 3" key="1">
    <citation type="submission" date="2023-02" db="EMBL/GenBank/DDBJ databases">
        <title>Devosia algicola sp. nov., isolated from the phycosphere of marine algae.</title>
        <authorList>
            <person name="Kim J.M."/>
            <person name="Lee J.K."/>
            <person name="Choi B.J."/>
            <person name="Bayburt H."/>
            <person name="Jeon C.O."/>
        </authorList>
    </citation>
    <scope>NUCLEOTIDE SEQUENCE [LARGE SCALE GENOMIC DNA]</scope>
    <source>
        <strain evidence="2 3">G20-9</strain>
    </source>
</reference>
<protein>
    <submittedName>
        <fullName evidence="2">Malto-oligosyltrehalose synthase</fullName>
    </submittedName>
</protein>
<evidence type="ECO:0000259" key="1">
    <source>
        <dbReference type="SMART" id="SM00642"/>
    </source>
</evidence>
<dbReference type="Gene3D" id="3.20.20.80">
    <property type="entry name" value="Glycosidases"/>
    <property type="match status" value="1"/>
</dbReference>
<dbReference type="Proteomes" id="UP001220530">
    <property type="component" value="Chromosome"/>
</dbReference>